<evidence type="ECO:0000256" key="3">
    <source>
        <dbReference type="ARBA" id="ARBA00011629"/>
    </source>
</evidence>
<evidence type="ECO:0000256" key="4">
    <source>
        <dbReference type="ARBA" id="ARBA00019622"/>
    </source>
</evidence>
<keyword evidence="6" id="KW-0805">Transcription regulation</keyword>
<protein>
    <recommendedName>
        <fullName evidence="4">Mediator of RNA polymerase II transcription subunit 12</fullName>
    </recommendedName>
    <alternativeName>
        <fullName evidence="11">Mediator complex subunit 12</fullName>
    </alternativeName>
</protein>
<comment type="subcellular location">
    <subcellularLocation>
        <location evidence="1">Nucleus</location>
    </subcellularLocation>
</comment>
<dbReference type="EMBL" id="MCBS01024779">
    <property type="protein sequence ID" value="RKF72559.1"/>
    <property type="molecule type" value="Genomic_DNA"/>
</dbReference>
<evidence type="ECO:0000256" key="8">
    <source>
        <dbReference type="ARBA" id="ARBA00023163"/>
    </source>
</evidence>
<feature type="compositionally biased region" description="Basic and acidic residues" evidence="12">
    <location>
        <begin position="31"/>
        <end position="46"/>
    </location>
</feature>
<comment type="subunit">
    <text evidence="3">Component of the SRB8-11 complex, which itself associates with the Mediator complex.</text>
</comment>
<comment type="function">
    <text evidence="10">Component of the SRB8-11 complex. The SRB8-11 complex is a regulatory module of the Mediator complex which is itself involved in regulation of basal and activated RNA polymerase II-dependent transcription. The SRB8-11 complex may be involved in the transcriptional repression of a subset of genes regulated by Mediator. It may inhibit the association of the Mediator complex with RNA polymerase II to form the holoenzyme complex.</text>
</comment>
<evidence type="ECO:0000256" key="6">
    <source>
        <dbReference type="ARBA" id="ARBA00023015"/>
    </source>
</evidence>
<proteinExistence type="inferred from homology"/>
<dbReference type="PANTHER" id="PTHR46567:SF1">
    <property type="entry name" value="MEDIATOR OF RNA POLYMERASE II TRANSCRIPTION SUBUNIT 12"/>
    <property type="match status" value="1"/>
</dbReference>
<evidence type="ECO:0000313" key="14">
    <source>
        <dbReference type="EMBL" id="RKF72559.1"/>
    </source>
</evidence>
<accession>A0A420IDE9</accession>
<sequence>MSPQWPPKNNARPTSLYEILSQTQSGPSSTRRSDDGSTDLALDRDARPRLVMSRLGMEAPDGQQNVSVPMSPKPSIAASFTGRLVLPSRGRPQLRRLAFKVNPVISATIESIQEEPSPKVLSLPMPVRPWRNCPSVPKNFSRYAPDTAKKDTRPKPYIAETPPLAPFFPPTGNTDFFPWAGNHLEDQFSEQTIRQGYYDKSQMTQNEIGSARSFIYPALKHKSGLHTLSSVFTNILAQRRAHGQITTSSTFKPPPRVTVTDTKREIWLKDLANPTMSLRRLSRSIPHGIRGKVLLEQSLRKNIPIERAVWLAKCVGANELRAFRRKGVSGTLAMGGEAKWIRDFTICVEQFLESIIEDCRETDFKVKFAYAIRLATLFHAERLLDRENYMDWLITSLENTSQIRLPIWLLVVQIYWKDLIQYRKYGRRLSSILLIQLSETHDNPDSDLLAPFSESLTSLLKELMLYNHKTFVAPKIWTKYRDLLCSNLGSDDEQLNCIIESIDARNSRLQFFDRIENESLQRVLIRILDESLITPYNSRLAIKAWNLTKDKKQLVKELLVWSMSLYRPGKTKVYVATRILRAWSKYGISITEDVLDFLDSTGWEDFCSRSDLYHVISELARSGHFSSSKYLQWLISRGGIQNPHDIDKDGPCASRLLAELPIANLNKSLLRTRKTLLIRANYSAEEEQDFIENYLSFLQRKISWTLKHLSSEMMQNNVFESNNEDLLSKMSRTVKSEIGLWLREKACLEATEQQASSMNDWNKFSISKYGILELTPSNFNTIRKTLEDIDDFSMLADVIKIFSKNCGIDILASCADTLNMHLEIFAAIGALREIYEIMLSRLRAFKDESNSSGVFPTSLFDLSVRLEDQKLICQELAQEMSHNFKKAGVDACSPISDCTTVVESTDLLLTDEIEKILVNGIRLSHLSFEHLFQRISSVLESSLGTLPEQQRNCGILLTRLRSFDTQKFRLLMIRWVNRSLTLSNRPNLMQFCAPLISSGCITFHDILESCDANLASTKSSNFSKITLEALVLLLSSTEISNIMTCEEIYRFRIKQLNIQRDFPADLVCAIRKTFELLPFTKNIQPQLKLDLDLLLESRDLRQFLHYVILFDTKLFIDDLLIPILNSSNADAISAINRTIDLLLTTSRLRLIKTIQSFFEIADELVLPFCQVKIAAMIKLEKISHNCTESHLDLVEQLYTAVEIAIRSGNTTWSKIIILLDIEIIEKLREKAQVQFLALTSSQNLLEPDDPTVYERHIMQGKNFLSILKATSHCALSDPFQNTNNNTNLISEIAAALNSVLLILTRCQSEEVKNFIIGSWIPLLISFTLAHTTLFEANKTLHESRAKIILALAAIFLRLQGFDADNDIIEELIEQTYDLALHFVDHLSDDVRQQCIRSLHDAGSNPHISYLFSHVLNPSEPMVLYQKERIFNLHSSENFDDVSSTGKEKLVPFSMRRWEILGESTPNLGENDTSLSLTLFGARRG</sequence>
<reference evidence="14 15" key="1">
    <citation type="journal article" date="2018" name="BMC Genomics">
        <title>Comparative genome analyses reveal sequence features reflecting distinct modes of host-adaptation between dicot and monocot powdery mildew.</title>
        <authorList>
            <person name="Wu Y."/>
            <person name="Ma X."/>
            <person name="Pan Z."/>
            <person name="Kale S.D."/>
            <person name="Song Y."/>
            <person name="King H."/>
            <person name="Zhang Q."/>
            <person name="Presley C."/>
            <person name="Deng X."/>
            <person name="Wei C.I."/>
            <person name="Xiao S."/>
        </authorList>
    </citation>
    <scope>NUCLEOTIDE SEQUENCE [LARGE SCALE GENOMIC DNA]</scope>
    <source>
        <strain evidence="14">UMSG1</strain>
    </source>
</reference>
<evidence type="ECO:0000256" key="9">
    <source>
        <dbReference type="ARBA" id="ARBA00023242"/>
    </source>
</evidence>
<organism evidence="14 15">
    <name type="scientific">Golovinomyces cichoracearum</name>
    <dbReference type="NCBI Taxonomy" id="62708"/>
    <lineage>
        <taxon>Eukaryota</taxon>
        <taxon>Fungi</taxon>
        <taxon>Dikarya</taxon>
        <taxon>Ascomycota</taxon>
        <taxon>Pezizomycotina</taxon>
        <taxon>Leotiomycetes</taxon>
        <taxon>Erysiphales</taxon>
        <taxon>Erysiphaceae</taxon>
        <taxon>Golovinomyces</taxon>
    </lineage>
</organism>
<feature type="domain" description="Mediator complex subunit Med12" evidence="13">
    <location>
        <begin position="250"/>
        <end position="313"/>
    </location>
</feature>
<comment type="similarity">
    <text evidence="2">Belongs to the Mediator complex subunit 12 family.</text>
</comment>
<keyword evidence="9" id="KW-0539">Nucleus</keyword>
<evidence type="ECO:0000256" key="12">
    <source>
        <dbReference type="SAM" id="MobiDB-lite"/>
    </source>
</evidence>
<dbReference type="Pfam" id="PF09497">
    <property type="entry name" value="Med12"/>
    <property type="match status" value="1"/>
</dbReference>
<evidence type="ECO:0000256" key="2">
    <source>
        <dbReference type="ARBA" id="ARBA00010289"/>
    </source>
</evidence>
<dbReference type="Pfam" id="PF25326">
    <property type="entry name" value="ARM_SRB8"/>
    <property type="match status" value="1"/>
</dbReference>
<dbReference type="GO" id="GO:0016592">
    <property type="term" value="C:mediator complex"/>
    <property type="evidence" value="ECO:0007669"/>
    <property type="project" value="InterPro"/>
</dbReference>
<dbReference type="SMART" id="SM01281">
    <property type="entry name" value="Med12"/>
    <property type="match status" value="1"/>
</dbReference>
<keyword evidence="8" id="KW-0804">Transcription</keyword>
<evidence type="ECO:0000256" key="11">
    <source>
        <dbReference type="ARBA" id="ARBA00032010"/>
    </source>
</evidence>
<evidence type="ECO:0000256" key="7">
    <source>
        <dbReference type="ARBA" id="ARBA00023159"/>
    </source>
</evidence>
<dbReference type="InterPro" id="IPR057344">
    <property type="entry name" value="ARM_SRB8"/>
</dbReference>
<dbReference type="Proteomes" id="UP000285326">
    <property type="component" value="Unassembled WGS sequence"/>
</dbReference>
<evidence type="ECO:0000259" key="13">
    <source>
        <dbReference type="SMART" id="SM01281"/>
    </source>
</evidence>
<evidence type="ECO:0000313" key="15">
    <source>
        <dbReference type="Proteomes" id="UP000285326"/>
    </source>
</evidence>
<evidence type="ECO:0000256" key="1">
    <source>
        <dbReference type="ARBA" id="ARBA00004123"/>
    </source>
</evidence>
<gene>
    <name evidence="14" type="ORF">GcM1_247046</name>
</gene>
<evidence type="ECO:0000256" key="10">
    <source>
        <dbReference type="ARBA" id="ARBA00025661"/>
    </source>
</evidence>
<feature type="region of interest" description="Disordered" evidence="12">
    <location>
        <begin position="1"/>
        <end position="46"/>
    </location>
</feature>
<dbReference type="InterPro" id="IPR019035">
    <property type="entry name" value="Mediator_Med12"/>
</dbReference>
<keyword evidence="7" id="KW-0010">Activator</keyword>
<keyword evidence="5" id="KW-0678">Repressor</keyword>
<dbReference type="PANTHER" id="PTHR46567">
    <property type="entry name" value="MEDIATOR OF RNA POLYMERASE II TRANSCRIPTION SUBUNIT 12"/>
    <property type="match status" value="1"/>
</dbReference>
<dbReference type="GO" id="GO:0003712">
    <property type="term" value="F:transcription coregulator activity"/>
    <property type="evidence" value="ECO:0007669"/>
    <property type="project" value="InterPro"/>
</dbReference>
<comment type="caution">
    <text evidence="14">The sequence shown here is derived from an EMBL/GenBank/DDBJ whole genome shotgun (WGS) entry which is preliminary data.</text>
</comment>
<name>A0A420IDE9_9PEZI</name>
<evidence type="ECO:0000256" key="5">
    <source>
        <dbReference type="ARBA" id="ARBA00022491"/>
    </source>
</evidence>
<dbReference type="GO" id="GO:0006357">
    <property type="term" value="P:regulation of transcription by RNA polymerase II"/>
    <property type="evidence" value="ECO:0007669"/>
    <property type="project" value="InterPro"/>
</dbReference>